<evidence type="ECO:0000256" key="2">
    <source>
        <dbReference type="ARBA" id="ARBA00022723"/>
    </source>
</evidence>
<evidence type="ECO:0000256" key="4">
    <source>
        <dbReference type="PROSITE-ProRule" id="PRU00433"/>
    </source>
</evidence>
<evidence type="ECO:0000313" key="8">
    <source>
        <dbReference type="Proteomes" id="UP000540989"/>
    </source>
</evidence>
<dbReference type="EMBL" id="JACHIP010000001">
    <property type="protein sequence ID" value="MBB5055812.1"/>
    <property type="molecule type" value="Genomic_DNA"/>
</dbReference>
<dbReference type="InterPro" id="IPR009056">
    <property type="entry name" value="Cyt_c-like_dom"/>
</dbReference>
<dbReference type="PROSITE" id="PS51257">
    <property type="entry name" value="PROKAR_LIPOPROTEIN"/>
    <property type="match status" value="1"/>
</dbReference>
<keyword evidence="5" id="KW-0732">Signal</keyword>
<evidence type="ECO:0000313" key="7">
    <source>
        <dbReference type="EMBL" id="MBB5055812.1"/>
    </source>
</evidence>
<name>A0A7W7Z9V1_9BACT</name>
<evidence type="ECO:0000256" key="5">
    <source>
        <dbReference type="SAM" id="SignalP"/>
    </source>
</evidence>
<dbReference type="GO" id="GO:0020037">
    <property type="term" value="F:heme binding"/>
    <property type="evidence" value="ECO:0007669"/>
    <property type="project" value="InterPro"/>
</dbReference>
<evidence type="ECO:0000256" key="3">
    <source>
        <dbReference type="ARBA" id="ARBA00023004"/>
    </source>
</evidence>
<comment type="caution">
    <text evidence="7">The sequence shown here is derived from an EMBL/GenBank/DDBJ whole genome shotgun (WGS) entry which is preliminary data.</text>
</comment>
<keyword evidence="3 4" id="KW-0408">Iron</keyword>
<dbReference type="PANTHER" id="PTHR35008">
    <property type="entry name" value="BLL4482 PROTEIN-RELATED"/>
    <property type="match status" value="1"/>
</dbReference>
<evidence type="ECO:0000259" key="6">
    <source>
        <dbReference type="PROSITE" id="PS51007"/>
    </source>
</evidence>
<dbReference type="GO" id="GO:0009055">
    <property type="term" value="F:electron transfer activity"/>
    <property type="evidence" value="ECO:0007669"/>
    <property type="project" value="InterPro"/>
</dbReference>
<dbReference type="RefSeq" id="WP_184213557.1">
    <property type="nucleotide sequence ID" value="NZ_JACHIP010000001.1"/>
</dbReference>
<accession>A0A7W7Z9V1</accession>
<dbReference type="GO" id="GO:0046872">
    <property type="term" value="F:metal ion binding"/>
    <property type="evidence" value="ECO:0007669"/>
    <property type="project" value="UniProtKB-KW"/>
</dbReference>
<dbReference type="InterPro" id="IPR036909">
    <property type="entry name" value="Cyt_c-like_dom_sf"/>
</dbReference>
<organism evidence="7 8">
    <name type="scientific">Granulicella aggregans</name>
    <dbReference type="NCBI Taxonomy" id="474949"/>
    <lineage>
        <taxon>Bacteria</taxon>
        <taxon>Pseudomonadati</taxon>
        <taxon>Acidobacteriota</taxon>
        <taxon>Terriglobia</taxon>
        <taxon>Terriglobales</taxon>
        <taxon>Acidobacteriaceae</taxon>
        <taxon>Granulicella</taxon>
    </lineage>
</organism>
<feature type="domain" description="Cytochrome c" evidence="6">
    <location>
        <begin position="142"/>
        <end position="230"/>
    </location>
</feature>
<evidence type="ECO:0000256" key="1">
    <source>
        <dbReference type="ARBA" id="ARBA00022617"/>
    </source>
</evidence>
<feature type="signal peptide" evidence="5">
    <location>
        <begin position="1"/>
        <end position="19"/>
    </location>
</feature>
<dbReference type="Pfam" id="PF13442">
    <property type="entry name" value="Cytochrome_CBB3"/>
    <property type="match status" value="1"/>
</dbReference>
<proteinExistence type="predicted"/>
<dbReference type="InterPro" id="IPR051459">
    <property type="entry name" value="Cytochrome_c-type_DH"/>
</dbReference>
<protein>
    <submittedName>
        <fullName evidence="7">Cytochrome c oxidase cbb3-type subunit 3/ubiquinol-cytochrome c reductase cytochrome c subunit</fullName>
    </submittedName>
</protein>
<reference evidence="7 8" key="1">
    <citation type="submission" date="2020-08" db="EMBL/GenBank/DDBJ databases">
        <title>Genomic Encyclopedia of Type Strains, Phase IV (KMG-V): Genome sequencing to study the core and pangenomes of soil and plant-associated prokaryotes.</title>
        <authorList>
            <person name="Whitman W."/>
        </authorList>
    </citation>
    <scope>NUCLEOTIDE SEQUENCE [LARGE SCALE GENOMIC DNA]</scope>
    <source>
        <strain evidence="7 8">M8UP14</strain>
    </source>
</reference>
<dbReference type="PROSITE" id="PS51007">
    <property type="entry name" value="CYTC"/>
    <property type="match status" value="2"/>
</dbReference>
<gene>
    <name evidence="7" type="ORF">HDF16_000481</name>
</gene>
<sequence length="242" mass="24965">MTQRSILCLLLAGSLAALAIGCNAPGKPRLGTEEQVRPEQQLEFAKLYKQNCAACHGANGQIAASISLNNPTYLAIAGEANITHAISAGIPGTLMPAFGKGAGGMLTDQQIAALAHGMVTEWGKPLPAGTPTLPAYAATLTGDATKGEQAFNTFCASCHGAGGAGKGHTGPIVDPAYLALVNDQYLRSNILAGKPESGMPDWSQHTVSGAKQIMTDAEVTDIVAWIASHRVASPGQPYQQHP</sequence>
<dbReference type="Gene3D" id="1.10.760.10">
    <property type="entry name" value="Cytochrome c-like domain"/>
    <property type="match status" value="2"/>
</dbReference>
<keyword evidence="8" id="KW-1185">Reference proteome</keyword>
<keyword evidence="2 4" id="KW-0479">Metal-binding</keyword>
<dbReference type="PANTHER" id="PTHR35008:SF4">
    <property type="entry name" value="BLL4482 PROTEIN"/>
    <property type="match status" value="1"/>
</dbReference>
<dbReference type="Pfam" id="PF00034">
    <property type="entry name" value="Cytochrom_C"/>
    <property type="match status" value="1"/>
</dbReference>
<dbReference type="AlphaFoldDB" id="A0A7W7Z9V1"/>
<dbReference type="SUPFAM" id="SSF46626">
    <property type="entry name" value="Cytochrome c"/>
    <property type="match status" value="2"/>
</dbReference>
<feature type="domain" description="Cytochrome c" evidence="6">
    <location>
        <begin position="39"/>
        <end position="122"/>
    </location>
</feature>
<dbReference type="Proteomes" id="UP000540989">
    <property type="component" value="Unassembled WGS sequence"/>
</dbReference>
<feature type="chain" id="PRO_5031418488" evidence="5">
    <location>
        <begin position="20"/>
        <end position="242"/>
    </location>
</feature>
<keyword evidence="1 4" id="KW-0349">Heme</keyword>